<dbReference type="UniPathway" id="UPA00148"/>
<evidence type="ECO:0000313" key="8">
    <source>
        <dbReference type="EMBL" id="QHI73644.1"/>
    </source>
</evidence>
<dbReference type="KEGG" id="amic:Ami3637_15800"/>
<dbReference type="InterPro" id="IPR012818">
    <property type="entry name" value="CbiE"/>
</dbReference>
<comment type="pathway">
    <text evidence="1">Cofactor biosynthesis; adenosylcobalamin biosynthesis.</text>
</comment>
<dbReference type="CDD" id="cd02440">
    <property type="entry name" value="AdoMet_MTases"/>
    <property type="match status" value="1"/>
</dbReference>
<dbReference type="AlphaFoldDB" id="A0A6P1MLU8"/>
<proteinExistence type="predicted"/>
<keyword evidence="3 8" id="KW-0489">Methyltransferase</keyword>
<name>A0A6P1MLU8_9FIRM</name>
<evidence type="ECO:0000259" key="6">
    <source>
        <dbReference type="Pfam" id="PF00590"/>
    </source>
</evidence>
<dbReference type="GO" id="GO:0008276">
    <property type="term" value="F:protein methyltransferase activity"/>
    <property type="evidence" value="ECO:0007669"/>
    <property type="project" value="InterPro"/>
</dbReference>
<dbReference type="RefSeq" id="WP_162363409.1">
    <property type="nucleotide sequence ID" value="NZ_CP047591.1"/>
</dbReference>
<dbReference type="NCBIfam" id="TIGR02467">
    <property type="entry name" value="CbiE"/>
    <property type="match status" value="1"/>
</dbReference>
<dbReference type="NCBIfam" id="TIGR02469">
    <property type="entry name" value="CbiT"/>
    <property type="match status" value="1"/>
</dbReference>
<keyword evidence="4 8" id="KW-0808">Transferase</keyword>
<dbReference type="InterPro" id="IPR014776">
    <property type="entry name" value="4pyrrole_Mease_sub2"/>
</dbReference>
<dbReference type="InterPro" id="IPR000878">
    <property type="entry name" value="4pyrrol_Mease"/>
</dbReference>
<dbReference type="GO" id="GO:0009236">
    <property type="term" value="P:cobalamin biosynthetic process"/>
    <property type="evidence" value="ECO:0007669"/>
    <property type="project" value="UniProtKB-UniPathway"/>
</dbReference>
<dbReference type="EMBL" id="CP047591">
    <property type="protein sequence ID" value="QHI73644.1"/>
    <property type="molecule type" value="Genomic_DNA"/>
</dbReference>
<dbReference type="InterPro" id="IPR014008">
    <property type="entry name" value="Cbl_synth_MTase_CbiT"/>
</dbReference>
<reference evidence="8 9" key="1">
    <citation type="submission" date="2020-01" db="EMBL/GenBank/DDBJ databases">
        <title>Genomic analysis of Aminipila sp. CBA3637.</title>
        <authorList>
            <person name="Kim Y.B."/>
            <person name="Roh S.W."/>
        </authorList>
    </citation>
    <scope>NUCLEOTIDE SEQUENCE [LARGE SCALE GENOMIC DNA]</scope>
    <source>
        <strain evidence="8 9">CBA3637</strain>
    </source>
</reference>
<gene>
    <name evidence="8" type="primary">cbiE</name>
    <name evidence="8" type="ORF">Ami3637_15800</name>
</gene>
<dbReference type="Proteomes" id="UP000463883">
    <property type="component" value="Chromosome"/>
</dbReference>
<dbReference type="SUPFAM" id="SSF53335">
    <property type="entry name" value="S-adenosyl-L-methionine-dependent methyltransferases"/>
    <property type="match status" value="1"/>
</dbReference>
<organism evidence="8 9">
    <name type="scientific">Aminipila terrae</name>
    <dbReference type="NCBI Taxonomy" id="2697030"/>
    <lineage>
        <taxon>Bacteria</taxon>
        <taxon>Bacillati</taxon>
        <taxon>Bacillota</taxon>
        <taxon>Clostridia</taxon>
        <taxon>Peptostreptococcales</taxon>
        <taxon>Anaerovoracaceae</taxon>
        <taxon>Aminipila</taxon>
    </lineage>
</organism>
<evidence type="ECO:0000256" key="5">
    <source>
        <dbReference type="ARBA" id="ARBA00022691"/>
    </source>
</evidence>
<keyword evidence="2" id="KW-0169">Cobalamin biosynthesis</keyword>
<dbReference type="InterPro" id="IPR035996">
    <property type="entry name" value="4pyrrol_Methylase_sf"/>
</dbReference>
<dbReference type="SUPFAM" id="SSF53790">
    <property type="entry name" value="Tetrapyrrole methylase"/>
    <property type="match status" value="1"/>
</dbReference>
<evidence type="ECO:0000256" key="3">
    <source>
        <dbReference type="ARBA" id="ARBA00022603"/>
    </source>
</evidence>
<feature type="domain" description="Tetrapyrrole methylase" evidence="6">
    <location>
        <begin position="3"/>
        <end position="199"/>
    </location>
</feature>
<dbReference type="Gene3D" id="3.30.950.10">
    <property type="entry name" value="Methyltransferase, Cobalt-precorrin-4 Transmethylase, Domain 2"/>
    <property type="match status" value="1"/>
</dbReference>
<evidence type="ECO:0000259" key="7">
    <source>
        <dbReference type="Pfam" id="PF13847"/>
    </source>
</evidence>
<dbReference type="Gene3D" id="3.40.1010.10">
    <property type="entry name" value="Cobalt-precorrin-4 Transmethylase, Domain 1"/>
    <property type="match status" value="1"/>
</dbReference>
<dbReference type="InterPro" id="IPR025714">
    <property type="entry name" value="Methyltranfer_dom"/>
</dbReference>
<dbReference type="InterPro" id="IPR050714">
    <property type="entry name" value="Cobalamin_biosynth_MTase"/>
</dbReference>
<evidence type="ECO:0000256" key="2">
    <source>
        <dbReference type="ARBA" id="ARBA00022573"/>
    </source>
</evidence>
<evidence type="ECO:0000256" key="4">
    <source>
        <dbReference type="ARBA" id="ARBA00022679"/>
    </source>
</evidence>
<sequence>MRKIYIIGIGMGNPNTITVKGGKCISESDALIGAKRMVDSFKLDNQETAFAIAPDDILNWIEVHKEIKNISVLMSGDLGFFSGAKKLRTLVEDQYGSIWGNEQIHFEYIPGISSICYFSSAIGIAWEDAEIISLHGRDDKDISAVLNHTKTFFLTDGTDHTVRKICGRLVESGLGNVLVFVGERLSYEDERITKATALELYEKDFEPLSVMIVLNDNALYREKNTLGIRDEEFIRGNVPMTKEEVRTITVSKLNLSKNHVVYDIGAGTGSVSVEMALACPYGDIYAIETNPEGINLINENKSNFGVKNLHIIKGLAPEATENLPAADRAFIGGSKGNLDEIIKSLVTKNPEVRVVINVVALESLVEAVACIKKYGFKDIDITQINVSKAKALGHYNLMMGQNPVYIIAVQGITEAV</sequence>
<evidence type="ECO:0000256" key="1">
    <source>
        <dbReference type="ARBA" id="ARBA00004953"/>
    </source>
</evidence>
<dbReference type="PANTHER" id="PTHR43182:SF1">
    <property type="entry name" value="COBALT-PRECORRIN-7 C(5)-METHYLTRANSFERASE"/>
    <property type="match status" value="1"/>
</dbReference>
<keyword evidence="5" id="KW-0949">S-adenosyl-L-methionine</keyword>
<dbReference type="PANTHER" id="PTHR43182">
    <property type="entry name" value="COBALT-PRECORRIN-6B C(15)-METHYLTRANSFERASE (DECARBOXYLATING)"/>
    <property type="match status" value="1"/>
</dbReference>
<dbReference type="CDD" id="cd11644">
    <property type="entry name" value="Precorrin-6Y-MT"/>
    <property type="match status" value="1"/>
</dbReference>
<dbReference type="Pfam" id="PF13847">
    <property type="entry name" value="Methyltransf_31"/>
    <property type="match status" value="1"/>
</dbReference>
<keyword evidence="9" id="KW-1185">Reference proteome</keyword>
<accession>A0A6P1MLU8</accession>
<protein>
    <submittedName>
        <fullName evidence="8">Precorrin-6y C5,15-methyltransferase (Decarboxylating) subunit CbiE</fullName>
    </submittedName>
</protein>
<dbReference type="Pfam" id="PF00590">
    <property type="entry name" value="TP_methylase"/>
    <property type="match status" value="1"/>
</dbReference>
<dbReference type="Gene3D" id="3.40.50.150">
    <property type="entry name" value="Vaccinia Virus protein VP39"/>
    <property type="match status" value="1"/>
</dbReference>
<evidence type="ECO:0000313" key="9">
    <source>
        <dbReference type="Proteomes" id="UP000463883"/>
    </source>
</evidence>
<dbReference type="InterPro" id="IPR014777">
    <property type="entry name" value="4pyrrole_Mease_sub1"/>
</dbReference>
<dbReference type="InterPro" id="IPR029063">
    <property type="entry name" value="SAM-dependent_MTases_sf"/>
</dbReference>
<dbReference type="GO" id="GO:0032259">
    <property type="term" value="P:methylation"/>
    <property type="evidence" value="ECO:0007669"/>
    <property type="project" value="UniProtKB-KW"/>
</dbReference>
<feature type="domain" description="Methyltransferase" evidence="7">
    <location>
        <begin position="256"/>
        <end position="318"/>
    </location>
</feature>